<keyword evidence="1 4" id="KW-0349">Heme</keyword>
<accession>A0A6I6GBJ5</accession>
<organism evidence="6 7">
    <name type="scientific">Phnomibacter ginsenosidimutans</name>
    <dbReference type="NCBI Taxonomy" id="2676868"/>
    <lineage>
        <taxon>Bacteria</taxon>
        <taxon>Pseudomonadati</taxon>
        <taxon>Bacteroidota</taxon>
        <taxon>Chitinophagia</taxon>
        <taxon>Chitinophagales</taxon>
        <taxon>Chitinophagaceae</taxon>
        <taxon>Phnomibacter</taxon>
    </lineage>
</organism>
<dbReference type="PROSITE" id="PS51007">
    <property type="entry name" value="CYTC"/>
    <property type="match status" value="1"/>
</dbReference>
<proteinExistence type="predicted"/>
<evidence type="ECO:0000256" key="4">
    <source>
        <dbReference type="PROSITE-ProRule" id="PRU00433"/>
    </source>
</evidence>
<gene>
    <name evidence="6" type="ORF">GLV81_16070</name>
</gene>
<dbReference type="GO" id="GO:0009055">
    <property type="term" value="F:electron transfer activity"/>
    <property type="evidence" value="ECO:0007669"/>
    <property type="project" value="InterPro"/>
</dbReference>
<reference evidence="6 7" key="1">
    <citation type="submission" date="2019-11" db="EMBL/GenBank/DDBJ databases">
        <authorList>
            <person name="Im W.T."/>
        </authorList>
    </citation>
    <scope>NUCLEOTIDE SEQUENCE [LARGE SCALE GENOMIC DNA]</scope>
    <source>
        <strain evidence="6 7">SB-02</strain>
    </source>
</reference>
<dbReference type="Proteomes" id="UP000426027">
    <property type="component" value="Chromosome"/>
</dbReference>
<feature type="domain" description="Cytochrome c" evidence="5">
    <location>
        <begin position="102"/>
        <end position="192"/>
    </location>
</feature>
<evidence type="ECO:0000259" key="5">
    <source>
        <dbReference type="PROSITE" id="PS51007"/>
    </source>
</evidence>
<dbReference type="EMBL" id="CP046566">
    <property type="protein sequence ID" value="QGW30097.1"/>
    <property type="molecule type" value="Genomic_DNA"/>
</dbReference>
<dbReference type="Gene3D" id="1.10.760.10">
    <property type="entry name" value="Cytochrome c-like domain"/>
    <property type="match status" value="1"/>
</dbReference>
<keyword evidence="2 4" id="KW-0479">Metal-binding</keyword>
<keyword evidence="7" id="KW-1185">Reference proteome</keyword>
<dbReference type="GO" id="GO:0046872">
    <property type="term" value="F:metal ion binding"/>
    <property type="evidence" value="ECO:0007669"/>
    <property type="project" value="UniProtKB-KW"/>
</dbReference>
<evidence type="ECO:0000256" key="3">
    <source>
        <dbReference type="ARBA" id="ARBA00023004"/>
    </source>
</evidence>
<dbReference type="PANTHER" id="PTHR40394">
    <property type="entry name" value="LIPOPROTEIN-RELATED"/>
    <property type="match status" value="1"/>
</dbReference>
<evidence type="ECO:0000313" key="7">
    <source>
        <dbReference type="Proteomes" id="UP000426027"/>
    </source>
</evidence>
<dbReference type="SUPFAM" id="SSF46626">
    <property type="entry name" value="Cytochrome c"/>
    <property type="match status" value="1"/>
</dbReference>
<keyword evidence="3 4" id="KW-0408">Iron</keyword>
<dbReference type="KEGG" id="fls:GLV81_16070"/>
<evidence type="ECO:0000313" key="6">
    <source>
        <dbReference type="EMBL" id="QGW30097.1"/>
    </source>
</evidence>
<dbReference type="PROSITE" id="PS51257">
    <property type="entry name" value="PROKAR_LIPOPROTEIN"/>
    <property type="match status" value="1"/>
</dbReference>
<sequence>MKRISIILTAATALLVVACSEVKRKPGSIYMPDMANSRAYETYADHSNLKDKGISYNNLPVAGTVGRAESYVYHLAKDANGDTANYFASRLVENPVTSLDDKQMKEAERLYLINCGICHGEKLDGNGPLWKGGEGPYPAKPATLVGDAKYEAMTAGTMFYSVTYGRNLMGSYASQLTPKQRWDIIHYIKVKQGKVGAAAPATAAVAPASDSSKATK</sequence>
<dbReference type="InterPro" id="IPR036909">
    <property type="entry name" value="Cyt_c-like_dom_sf"/>
</dbReference>
<dbReference type="InterPro" id="IPR009056">
    <property type="entry name" value="Cyt_c-like_dom"/>
</dbReference>
<dbReference type="Pfam" id="PF13442">
    <property type="entry name" value="Cytochrome_CBB3"/>
    <property type="match status" value="1"/>
</dbReference>
<name>A0A6I6GBJ5_9BACT</name>
<dbReference type="PANTHER" id="PTHR40394:SF2">
    <property type="entry name" value="QUINOL:CYTOCHROME C OXIDOREDUCTASE MEMBRANE PROTEIN"/>
    <property type="match status" value="1"/>
</dbReference>
<dbReference type="AlphaFoldDB" id="A0A6I6GBJ5"/>
<evidence type="ECO:0000256" key="2">
    <source>
        <dbReference type="ARBA" id="ARBA00022723"/>
    </source>
</evidence>
<protein>
    <submittedName>
        <fullName evidence="6">C-type cytochrome</fullName>
    </submittedName>
</protein>
<evidence type="ECO:0000256" key="1">
    <source>
        <dbReference type="ARBA" id="ARBA00022617"/>
    </source>
</evidence>
<dbReference type="GO" id="GO:0020037">
    <property type="term" value="F:heme binding"/>
    <property type="evidence" value="ECO:0007669"/>
    <property type="project" value="InterPro"/>
</dbReference>